<protein>
    <recommendedName>
        <fullName evidence="2 7">Orotate phosphoribosyltransferase</fullName>
        <shortName evidence="7">OPRT</shortName>
        <shortName evidence="7">OPRTase</shortName>
        <ecNumber evidence="2 7">2.4.2.10</ecNumber>
    </recommendedName>
</protein>
<proteinExistence type="inferred from homology"/>
<organism evidence="9 10">
    <name type="scientific">Christensenella hongkongensis</name>
    <dbReference type="NCBI Taxonomy" id="270498"/>
    <lineage>
        <taxon>Bacteria</taxon>
        <taxon>Bacillati</taxon>
        <taxon>Bacillota</taxon>
        <taxon>Clostridia</taxon>
        <taxon>Christensenellales</taxon>
        <taxon>Christensenellaceae</taxon>
        <taxon>Christensenella</taxon>
    </lineage>
</organism>
<dbReference type="PANTHER" id="PTHR19278">
    <property type="entry name" value="OROTATE PHOSPHORIBOSYLTRANSFERASE"/>
    <property type="match status" value="1"/>
</dbReference>
<dbReference type="EC" id="2.4.2.10" evidence="2 7"/>
<dbReference type="NCBIfam" id="TIGR01367">
    <property type="entry name" value="pyrE_Therm"/>
    <property type="match status" value="1"/>
</dbReference>
<accession>A0A0M2NGY9</accession>
<dbReference type="Proteomes" id="UP000034076">
    <property type="component" value="Unassembled WGS sequence"/>
</dbReference>
<dbReference type="InterPro" id="IPR029057">
    <property type="entry name" value="PRTase-like"/>
</dbReference>
<feature type="binding site" description="in other chain" evidence="7">
    <location>
        <begin position="115"/>
        <end position="123"/>
    </location>
    <ligand>
        <name>5-phospho-alpha-D-ribose 1-diphosphate</name>
        <dbReference type="ChEBI" id="CHEBI:58017"/>
        <note>ligand shared between dimeric partners</note>
    </ligand>
</feature>
<dbReference type="AlphaFoldDB" id="A0A0M2NGY9"/>
<evidence type="ECO:0000256" key="3">
    <source>
        <dbReference type="ARBA" id="ARBA00022676"/>
    </source>
</evidence>
<evidence type="ECO:0000256" key="7">
    <source>
        <dbReference type="HAMAP-Rule" id="MF_01208"/>
    </source>
</evidence>
<gene>
    <name evidence="7" type="primary">pyrE</name>
    <name evidence="9" type="ORF">CHK_1211</name>
</gene>
<evidence type="ECO:0000313" key="9">
    <source>
        <dbReference type="EMBL" id="KKI51423.1"/>
    </source>
</evidence>
<dbReference type="GO" id="GO:0000287">
    <property type="term" value="F:magnesium ion binding"/>
    <property type="evidence" value="ECO:0007669"/>
    <property type="project" value="UniProtKB-UniRule"/>
</dbReference>
<comment type="pathway">
    <text evidence="1 7">Pyrimidine metabolism; UMP biosynthesis via de novo pathway; UMP from orotate: step 1/2.</text>
</comment>
<evidence type="ECO:0000256" key="6">
    <source>
        <dbReference type="ARBA" id="ARBA00022975"/>
    </source>
</evidence>
<evidence type="ECO:0000313" key="10">
    <source>
        <dbReference type="Proteomes" id="UP000034076"/>
    </source>
</evidence>
<dbReference type="GO" id="GO:0004588">
    <property type="term" value="F:orotate phosphoribosyltransferase activity"/>
    <property type="evidence" value="ECO:0007669"/>
    <property type="project" value="UniProtKB-UniRule"/>
</dbReference>
<dbReference type="EMBL" id="LAYJ01000078">
    <property type="protein sequence ID" value="KKI51423.1"/>
    <property type="molecule type" value="Genomic_DNA"/>
</dbReference>
<sequence length="195" mass="21457">MMTREEIIAVFKEKEVMLEGHFLLTSGRHSDKYMQCAKLFQYPDVSEMICRQLAEQFSDMDIDLVVGPAVGGIIMAYEMSRQLGVKNIFAERENGKMTLRRGFEVPKGAKILVTEDVVTTGGSVKEVIELLDGMGAQVMAVGSVVDRSAGKVDFGVPFRAVLSMEVKSYEADECPICKTGAQLVKPGSRKLPQAK</sequence>
<evidence type="ECO:0000256" key="2">
    <source>
        <dbReference type="ARBA" id="ARBA00011971"/>
    </source>
</evidence>
<dbReference type="SUPFAM" id="SSF53271">
    <property type="entry name" value="PRTase-like"/>
    <property type="match status" value="1"/>
</dbReference>
<name>A0A0M2NGY9_9FIRM</name>
<keyword evidence="4 7" id="KW-0808">Transferase</keyword>
<keyword evidence="3 7" id="KW-0328">Glycosyltransferase</keyword>
<keyword evidence="6 7" id="KW-0665">Pyrimidine biosynthesis</keyword>
<comment type="subunit">
    <text evidence="7">Homodimer.</text>
</comment>
<evidence type="ECO:0000259" key="8">
    <source>
        <dbReference type="Pfam" id="PF00156"/>
    </source>
</evidence>
<dbReference type="PANTHER" id="PTHR19278:SF9">
    <property type="entry name" value="URIDINE 5'-MONOPHOSPHATE SYNTHASE"/>
    <property type="match status" value="1"/>
</dbReference>
<keyword evidence="10" id="KW-1185">Reference proteome</keyword>
<dbReference type="PATRIC" id="fig|270498.16.peg.169"/>
<dbReference type="InterPro" id="IPR023031">
    <property type="entry name" value="OPRT"/>
</dbReference>
<dbReference type="InterPro" id="IPR006273">
    <property type="entry name" value="Orotate_PRibTrfase_bac"/>
</dbReference>
<feature type="binding site" evidence="7">
    <location>
        <position position="119"/>
    </location>
    <ligand>
        <name>orotate</name>
        <dbReference type="ChEBI" id="CHEBI:30839"/>
    </ligand>
</feature>
<dbReference type="GO" id="GO:0044205">
    <property type="term" value="P:'de novo' UMP biosynthetic process"/>
    <property type="evidence" value="ECO:0007669"/>
    <property type="project" value="UniProtKB-UniRule"/>
</dbReference>
<evidence type="ECO:0000256" key="4">
    <source>
        <dbReference type="ARBA" id="ARBA00022679"/>
    </source>
</evidence>
<dbReference type="InterPro" id="IPR000836">
    <property type="entry name" value="PRTase_dom"/>
</dbReference>
<dbReference type="Gene3D" id="3.40.50.2020">
    <property type="match status" value="1"/>
</dbReference>
<feature type="domain" description="Phosphoribosyltransferase" evidence="8">
    <location>
        <begin position="47"/>
        <end position="152"/>
    </location>
</feature>
<dbReference type="UniPathway" id="UPA00070">
    <property type="reaction ID" value="UER00119"/>
</dbReference>
<comment type="cofactor">
    <cofactor evidence="7">
        <name>Mg(2+)</name>
        <dbReference type="ChEBI" id="CHEBI:18420"/>
    </cofactor>
</comment>
<reference evidence="9 10" key="1">
    <citation type="submission" date="2015-04" db="EMBL/GenBank/DDBJ databases">
        <title>Draft genome sequence of bacteremic isolate Catabacter hongkongensis type strain HKU16T.</title>
        <authorList>
            <person name="Lau S.K."/>
            <person name="Teng J.L."/>
            <person name="Huang Y."/>
            <person name="Curreem S.O."/>
            <person name="Tsui S.K."/>
            <person name="Woo P.C."/>
        </authorList>
    </citation>
    <scope>NUCLEOTIDE SEQUENCE [LARGE SCALE GENOMIC DNA]</scope>
    <source>
        <strain evidence="9 10">HKU16</strain>
    </source>
</reference>
<dbReference type="HAMAP" id="MF_01208">
    <property type="entry name" value="PyrE"/>
    <property type="match status" value="1"/>
</dbReference>
<comment type="similarity">
    <text evidence="7">Belongs to the purine/pyrimidine phosphoribosyltransferase family. PyrE subfamily.</text>
</comment>
<feature type="binding site" evidence="7">
    <location>
        <position position="147"/>
    </location>
    <ligand>
        <name>orotate</name>
        <dbReference type="ChEBI" id="CHEBI:30839"/>
    </ligand>
</feature>
<dbReference type="STRING" id="270498.CHK_1211"/>
<comment type="function">
    <text evidence="7">Catalyzes the transfer of a ribosyl phosphate group from 5-phosphoribose 1-diphosphate to orotate, leading to the formation of orotidine monophosphate (OMP).</text>
</comment>
<dbReference type="Pfam" id="PF00156">
    <property type="entry name" value="Pribosyltran"/>
    <property type="match status" value="1"/>
</dbReference>
<comment type="catalytic activity">
    <reaction evidence="7">
        <text>orotidine 5'-phosphate + diphosphate = orotate + 5-phospho-alpha-D-ribose 1-diphosphate</text>
        <dbReference type="Rhea" id="RHEA:10380"/>
        <dbReference type="ChEBI" id="CHEBI:30839"/>
        <dbReference type="ChEBI" id="CHEBI:33019"/>
        <dbReference type="ChEBI" id="CHEBI:57538"/>
        <dbReference type="ChEBI" id="CHEBI:58017"/>
        <dbReference type="EC" id="2.4.2.10"/>
    </reaction>
</comment>
<evidence type="ECO:0000256" key="1">
    <source>
        <dbReference type="ARBA" id="ARBA00004889"/>
    </source>
</evidence>
<evidence type="ECO:0000256" key="5">
    <source>
        <dbReference type="ARBA" id="ARBA00022842"/>
    </source>
</evidence>
<comment type="caution">
    <text evidence="9">The sequence shown here is derived from an EMBL/GenBank/DDBJ whole genome shotgun (WGS) entry which is preliminary data.</text>
</comment>
<comment type="caution">
    <text evidence="7">Lacks conserved residue(s) required for the propagation of feature annotation.</text>
</comment>
<dbReference type="GO" id="GO:0019856">
    <property type="term" value="P:pyrimidine nucleobase biosynthetic process"/>
    <property type="evidence" value="ECO:0007669"/>
    <property type="project" value="InterPro"/>
</dbReference>
<dbReference type="CDD" id="cd06223">
    <property type="entry name" value="PRTases_typeI"/>
    <property type="match status" value="1"/>
</dbReference>
<keyword evidence="5 7" id="KW-0460">Magnesium</keyword>